<feature type="chain" id="PRO_5007366387" description="Transmembrane 9 superfamily member" evidence="9">
    <location>
        <begin position="26"/>
        <end position="665"/>
    </location>
</feature>
<proteinExistence type="inferred from homology"/>
<feature type="signal peptide" evidence="9">
    <location>
        <begin position="1"/>
        <end position="25"/>
    </location>
</feature>
<name>W6MMK1_9ASCO</name>
<feature type="transmembrane region" description="Helical" evidence="9">
    <location>
        <begin position="554"/>
        <end position="572"/>
    </location>
</feature>
<dbReference type="GO" id="GO:0001403">
    <property type="term" value="P:invasive growth in response to glucose limitation"/>
    <property type="evidence" value="ECO:0007669"/>
    <property type="project" value="EnsemblFungi"/>
</dbReference>
<dbReference type="PANTHER" id="PTHR10766:SF55">
    <property type="entry name" value="TRANSMEMBRANE 9 SUPERFAMILY MEMBER 4"/>
    <property type="match status" value="1"/>
</dbReference>
<reference evidence="10" key="1">
    <citation type="submission" date="2013-12" db="EMBL/GenBank/DDBJ databases">
        <authorList>
            <person name="Genoscope - CEA"/>
        </authorList>
    </citation>
    <scope>NUCLEOTIDE SEQUENCE</scope>
    <source>
        <strain evidence="10">CBS 1993</strain>
    </source>
</reference>
<comment type="similarity">
    <text evidence="3 9">Belongs to the nonaspanin (TM9SF) (TC 9.A.2) family.</text>
</comment>
<dbReference type="PANTHER" id="PTHR10766">
    <property type="entry name" value="TRANSMEMBRANE 9 SUPERFAMILY PROTEIN"/>
    <property type="match status" value="1"/>
</dbReference>
<evidence type="ECO:0000256" key="5">
    <source>
        <dbReference type="ARBA" id="ARBA00022729"/>
    </source>
</evidence>
<protein>
    <recommendedName>
        <fullName evidence="9">Transmembrane 9 superfamily member</fullName>
    </recommendedName>
</protein>
<feature type="transmembrane region" description="Helical" evidence="9">
    <location>
        <begin position="377"/>
        <end position="397"/>
    </location>
</feature>
<feature type="transmembrane region" description="Helical" evidence="9">
    <location>
        <begin position="592"/>
        <end position="614"/>
    </location>
</feature>
<dbReference type="GO" id="GO:0005794">
    <property type="term" value="C:Golgi apparatus"/>
    <property type="evidence" value="ECO:0007669"/>
    <property type="project" value="UniProtKB-SubCell"/>
</dbReference>
<dbReference type="Pfam" id="PF02990">
    <property type="entry name" value="EMP70"/>
    <property type="match status" value="1"/>
</dbReference>
<feature type="transmembrane region" description="Helical" evidence="9">
    <location>
        <begin position="454"/>
        <end position="475"/>
    </location>
</feature>
<keyword evidence="6 9" id="KW-1133">Transmembrane helix</keyword>
<dbReference type="GO" id="GO:0007124">
    <property type="term" value="P:pseudohyphal growth"/>
    <property type="evidence" value="ECO:0007669"/>
    <property type="project" value="EnsemblFungi"/>
</dbReference>
<evidence type="ECO:0000313" key="10">
    <source>
        <dbReference type="EMBL" id="CDK27824.1"/>
    </source>
</evidence>
<feature type="transmembrane region" description="Helical" evidence="9">
    <location>
        <begin position="522"/>
        <end position="542"/>
    </location>
</feature>
<evidence type="ECO:0000256" key="8">
    <source>
        <dbReference type="ARBA" id="ARBA00023136"/>
    </source>
</evidence>
<dbReference type="InterPro" id="IPR004240">
    <property type="entry name" value="EMP70"/>
</dbReference>
<sequence length="665" mass="74971">MALLPQFNAVRIVVWTLLTLRCVQGFYWIQWTPNYFHQGDEVLMYVNKAESDETQLPYSYYDLPFTCPPTDKALPQSLSLGEVLRGDRIWGSDYHLFFQQDDACKRLCNRIVVPAGARRTAELIKKGYVVEWILDGLPGATTFVSTGTEKKMYYAAGFPIGFVEDGKTYIHNHVMLVIRWHKEDGDRNKKTIVGFEVYPKSVSDHHCPGASKNFKNFEIDPTVLGNVIIPFTYSVYWREQFDLSWKDRWNLYFAGEGDQSKMHWFSLVNSVVVILFLSTVVGAVLIRTLSKDISSVRSSSYYNSRESHTVKDLPDDIIAVKPTTGWRSIENDVFITPTRPLLLSVLAASGVQLSITIVAVLCLCVSGLIGPTHRGSILSVAVFFFLISGFVAGFSGVQFFKVFSTGSPDPISDWKKISLYCSSALTVGIFGIVFIMNLFVWAKGSTFALPFGTFMVLILGCLTLELPLGILGGFFSNKTSVASYLVSKFSKAGTGIRINHSTNDITVQKSIPRQPLYNRPLVMIPLFGLFPFGMIYVELIYIFRSMWQEKTTFYYMYGFLFCTMTLLVVVIVETSIVSTFLRLNAKDYQWQWSSFLVGASITFYMMLYCIYYFAVYLRMSDITSILLFFIYSFLANSAVGMACGSIGLISSAIFVHTIYGAIKSD</sequence>
<evidence type="ECO:0000256" key="1">
    <source>
        <dbReference type="ARBA" id="ARBA00004141"/>
    </source>
</evidence>
<keyword evidence="4 9" id="KW-0812">Transmembrane</keyword>
<dbReference type="GeneID" id="34521204"/>
<evidence type="ECO:0000256" key="9">
    <source>
        <dbReference type="RuleBase" id="RU363079"/>
    </source>
</evidence>
<accession>W6MMK1</accession>
<dbReference type="RefSeq" id="XP_022459816.1">
    <property type="nucleotide sequence ID" value="XM_022602255.1"/>
</dbReference>
<evidence type="ECO:0000256" key="4">
    <source>
        <dbReference type="ARBA" id="ARBA00022692"/>
    </source>
</evidence>
<evidence type="ECO:0000256" key="6">
    <source>
        <dbReference type="ARBA" id="ARBA00022989"/>
    </source>
</evidence>
<gene>
    <name evidence="10" type="ORF">KUCA_T00003803001</name>
</gene>
<comment type="subcellular location">
    <subcellularLocation>
        <location evidence="2">Golgi apparatus</location>
    </subcellularLocation>
    <subcellularLocation>
        <location evidence="1">Membrane</location>
        <topology evidence="1">Multi-pass membrane protein</topology>
    </subcellularLocation>
</comment>
<evidence type="ECO:0000256" key="3">
    <source>
        <dbReference type="ARBA" id="ARBA00005227"/>
    </source>
</evidence>
<keyword evidence="8 9" id="KW-0472">Membrane</keyword>
<dbReference type="OrthoDB" id="1666796at2759"/>
<evidence type="ECO:0000313" key="11">
    <source>
        <dbReference type="Proteomes" id="UP000019384"/>
    </source>
</evidence>
<reference evidence="10" key="2">
    <citation type="submission" date="2014-02" db="EMBL/GenBank/DDBJ databases">
        <title>Complete DNA sequence of /Kuraishia capsulata/ illustrates novel genomic features among budding yeasts (/Saccharomycotina/).</title>
        <authorList>
            <person name="Morales L."/>
            <person name="Noel B."/>
            <person name="Porcel B."/>
            <person name="Marcet-Houben M."/>
            <person name="Hullo M-F."/>
            <person name="Sacerdot C."/>
            <person name="Tekaia F."/>
            <person name="Leh-Louis V."/>
            <person name="Despons L."/>
            <person name="Khanna V."/>
            <person name="Aury J-M."/>
            <person name="Barbe V."/>
            <person name="Couloux A."/>
            <person name="Labadie K."/>
            <person name="Pelletier E."/>
            <person name="Souciet J-L."/>
            <person name="Boekhout T."/>
            <person name="Gabaldon T."/>
            <person name="Wincker P."/>
            <person name="Dujon B."/>
        </authorList>
    </citation>
    <scope>NUCLEOTIDE SEQUENCE</scope>
    <source>
        <strain evidence="10">CBS 1993</strain>
    </source>
</reference>
<dbReference type="HOGENOM" id="CLU_010714_4_0_1"/>
<organism evidence="10 11">
    <name type="scientific">Kuraishia capsulata CBS 1993</name>
    <dbReference type="NCBI Taxonomy" id="1382522"/>
    <lineage>
        <taxon>Eukaryota</taxon>
        <taxon>Fungi</taxon>
        <taxon>Dikarya</taxon>
        <taxon>Ascomycota</taxon>
        <taxon>Saccharomycotina</taxon>
        <taxon>Pichiomycetes</taxon>
        <taxon>Pichiales</taxon>
        <taxon>Pichiaceae</taxon>
        <taxon>Kuraishia</taxon>
    </lineage>
</organism>
<dbReference type="EMBL" id="HG793128">
    <property type="protein sequence ID" value="CDK27824.1"/>
    <property type="molecule type" value="Genomic_DNA"/>
</dbReference>
<feature type="transmembrane region" description="Helical" evidence="9">
    <location>
        <begin position="341"/>
        <end position="365"/>
    </location>
</feature>
<dbReference type="GO" id="GO:0006878">
    <property type="term" value="P:intracellular copper ion homeostasis"/>
    <property type="evidence" value="ECO:0007669"/>
    <property type="project" value="EnsemblFungi"/>
</dbReference>
<evidence type="ECO:0000256" key="7">
    <source>
        <dbReference type="ARBA" id="ARBA00023034"/>
    </source>
</evidence>
<keyword evidence="5 9" id="KW-0732">Signal</keyword>
<dbReference type="GO" id="GO:0072657">
    <property type="term" value="P:protein localization to membrane"/>
    <property type="evidence" value="ECO:0007669"/>
    <property type="project" value="TreeGrafter"/>
</dbReference>
<evidence type="ECO:0000256" key="2">
    <source>
        <dbReference type="ARBA" id="ARBA00004555"/>
    </source>
</evidence>
<keyword evidence="11" id="KW-1185">Reference proteome</keyword>
<keyword evidence="7" id="KW-0333">Golgi apparatus</keyword>
<dbReference type="GO" id="GO:0016020">
    <property type="term" value="C:membrane"/>
    <property type="evidence" value="ECO:0007669"/>
    <property type="project" value="UniProtKB-SubCell"/>
</dbReference>
<feature type="transmembrane region" description="Helical" evidence="9">
    <location>
        <begin position="264"/>
        <end position="286"/>
    </location>
</feature>
<feature type="transmembrane region" description="Helical" evidence="9">
    <location>
        <begin position="417"/>
        <end position="442"/>
    </location>
</feature>
<dbReference type="AlphaFoldDB" id="W6MMK1"/>
<feature type="transmembrane region" description="Helical" evidence="9">
    <location>
        <begin position="626"/>
        <end position="659"/>
    </location>
</feature>
<dbReference type="GO" id="GO:0007034">
    <property type="term" value="P:vacuolar transport"/>
    <property type="evidence" value="ECO:0007669"/>
    <property type="project" value="EnsemblFungi"/>
</dbReference>
<dbReference type="Proteomes" id="UP000019384">
    <property type="component" value="Unassembled WGS sequence"/>
</dbReference>